<comment type="caution">
    <text evidence="5">The sequence shown here is derived from an EMBL/GenBank/DDBJ whole genome shotgun (WGS) entry which is preliminary data.</text>
</comment>
<dbReference type="PROSITE" id="PS51294">
    <property type="entry name" value="HTH_MYB"/>
    <property type="match status" value="1"/>
</dbReference>
<feature type="region of interest" description="Disordered" evidence="1">
    <location>
        <begin position="1287"/>
        <end position="1321"/>
    </location>
</feature>
<feature type="region of interest" description="Disordered" evidence="1">
    <location>
        <begin position="1094"/>
        <end position="1147"/>
    </location>
</feature>
<protein>
    <submittedName>
        <fullName evidence="5">Uncharacterized protein</fullName>
    </submittedName>
</protein>
<feature type="compositionally biased region" description="Basic and acidic residues" evidence="1">
    <location>
        <begin position="227"/>
        <end position="266"/>
    </location>
</feature>
<dbReference type="Gene3D" id="1.10.10.60">
    <property type="entry name" value="Homeodomain-like"/>
    <property type="match status" value="1"/>
</dbReference>
<feature type="region of interest" description="Disordered" evidence="1">
    <location>
        <begin position="778"/>
        <end position="812"/>
    </location>
</feature>
<feature type="domain" description="HTH myb-type" evidence="4">
    <location>
        <begin position="713"/>
        <end position="760"/>
    </location>
</feature>
<evidence type="ECO:0000259" key="4">
    <source>
        <dbReference type="PROSITE" id="PS51294"/>
    </source>
</evidence>
<gene>
    <name evidence="5" type="ORF">WJX72_006161</name>
</gene>
<dbReference type="InterPro" id="IPR017884">
    <property type="entry name" value="SANT_dom"/>
</dbReference>
<dbReference type="CDD" id="cd00167">
    <property type="entry name" value="SANT"/>
    <property type="match status" value="2"/>
</dbReference>
<dbReference type="PROSITE" id="PS50090">
    <property type="entry name" value="MYB_LIKE"/>
    <property type="match status" value="1"/>
</dbReference>
<feature type="domain" description="Myb-like" evidence="2">
    <location>
        <begin position="1044"/>
        <end position="1086"/>
    </location>
</feature>
<keyword evidence="6" id="KW-1185">Reference proteome</keyword>
<evidence type="ECO:0000259" key="3">
    <source>
        <dbReference type="PROSITE" id="PS51293"/>
    </source>
</evidence>
<evidence type="ECO:0000313" key="6">
    <source>
        <dbReference type="Proteomes" id="UP001489004"/>
    </source>
</evidence>
<feature type="compositionally biased region" description="Low complexity" evidence="1">
    <location>
        <begin position="659"/>
        <end position="676"/>
    </location>
</feature>
<evidence type="ECO:0000259" key="2">
    <source>
        <dbReference type="PROSITE" id="PS50090"/>
    </source>
</evidence>
<feature type="domain" description="SANT" evidence="3">
    <location>
        <begin position="551"/>
        <end position="602"/>
    </location>
</feature>
<dbReference type="PANTHER" id="PTHR47340:SF1">
    <property type="entry name" value="DUPLICATED HOMEODOMAIN-LIKE SUPERFAMILY PROTEIN"/>
    <property type="match status" value="1"/>
</dbReference>
<dbReference type="SUPFAM" id="SSF46689">
    <property type="entry name" value="Homeodomain-like"/>
    <property type="match status" value="3"/>
</dbReference>
<sequence>MDESDLPRGFRPMDRANSEAGPFHSRLDRARLLSKKRDRPGGGGLEPPPFERDRGFDASSWAGPPGFKRPRPDFGEPPPPPREYDRSQGRGGGMPRPVYGIRNDRPPPLPPRRGPSGTFGPPPPVDRPPLDRLPDRKVERSRGGYAAGHPAEGRVPYGGRTPAYPPPPERDMRDRPDAPQPPAWDSYRSDRSSALPPPPPRAGANRMSAVGNHHGSHLDVEEGEYPDVPHTRDDKGGSSHGDSHSKEAHSKEGRSREDRGRSKDELGPSSRHRSDHGRHRSDHTDQDHTSSARHTSSPSRTTPASVSSGKTDSKRDARTRADAESKSPGRAANGERTGEPASTPLSDEQPQRKRLTWGMSLARLKSIDPRTGELGASDTPAAAVRPSEDAGTGTGLAPKAKALYTCPQEAPSFQANQARHRQLASVLQRLVQQRRDAVQLRECELALQYRTHLEFWKQQMQGKKGAARANGNGLALGPAFARQGSRKGMMGTARSDYEEMQIVSQLQAIDRMKTMVQIPPLILDARERDQRRFITTNCRVPDPVAVLKEEAASRPWSTEEKRIFMDRFLQFPKDFRKIADGLPHRSVGDCIVLYYKIQKLDEFAAVRRKQQLKKRRLQSEVNRNYNYLGMASTAAAKRGEGPVRGNASRAAGAYPEPPSRAGRAARGRGMPNARPGRGAGRGRGTGPAELMGENGPGLVPGAAMLPGEDVPSTWSDLDETLFLDAVRACGKDMKAISRHMGTKTAAAVKSFYYKHRRRLALDQILEERMTLQSPEQLDDEAGMGMPMGSGVDPSPPSGRVTPRGGSPEMDEAALQATESLQETPGEQPGLAIAANLLSAALTGDPGGPRELDPGGGDLTANFPPQLQAMRDSMLQQLQEQQEGQRAQFAQGILPALAAQLVAAQHGQPMLPHMGLNPAMLHQQMPQLAALAQLQAALGLPMHQVIQILIQQQMGGHMGGAHLAGLAGMQAGMMGRFGALPGMPGLPHLGGLPFGGLPGGPLGNPPLFQNFVAGNGNPGTSMGMPSEHDLWRHHQQQQQQSLSYWSHDEKDTFMQTYKTYGRDWDRLQRAVPTKTITQIKNYYQNYKTKLGLDRMVLPPGAVGPGSRKRKIDSDSPAGGTPSATPPLQQQPSHSGSDTSPTATPPPAHSQALVGEAVAALHASERLGQERFSPGPASDALLALQQQVASMAALAAPGVSHPQHTAPGTAGGSRPTTPSGGLEPSEFAAPPFPGLHTSVPLLDGTKQAATPPSGASPCLHASASSERLGMHASTDPAAQGLTPYEVAMAAARSRSTHQRGMPPSAAASGGRPAGELQSQPPLSASEHLPTLMAGMSPQDAAQLAAIMGLAAPTPSPQPHEAWALQQRLPQREPANIAAILLQNPALLAQLPGTGPIIIIVFIVDPSHCCTK</sequence>
<feature type="compositionally biased region" description="Basic residues" evidence="1">
    <location>
        <begin position="270"/>
        <end position="281"/>
    </location>
</feature>
<dbReference type="SMART" id="SM00717">
    <property type="entry name" value="SANT"/>
    <property type="match status" value="3"/>
</dbReference>
<feature type="compositionally biased region" description="Polar residues" evidence="1">
    <location>
        <begin position="1120"/>
        <end position="1138"/>
    </location>
</feature>
<feature type="domain" description="SANT" evidence="3">
    <location>
        <begin position="709"/>
        <end position="760"/>
    </location>
</feature>
<proteinExistence type="predicted"/>
<feature type="region of interest" description="Disordered" evidence="1">
    <location>
        <begin position="841"/>
        <end position="861"/>
    </location>
</feature>
<evidence type="ECO:0000256" key="1">
    <source>
        <dbReference type="SAM" id="MobiDB-lite"/>
    </source>
</evidence>
<dbReference type="PROSITE" id="PS51293">
    <property type="entry name" value="SANT"/>
    <property type="match status" value="3"/>
</dbReference>
<dbReference type="InterPro" id="IPR009057">
    <property type="entry name" value="Homeodomain-like_sf"/>
</dbReference>
<feature type="region of interest" description="Disordered" evidence="1">
    <location>
        <begin position="637"/>
        <end position="695"/>
    </location>
</feature>
<evidence type="ECO:0000313" key="5">
    <source>
        <dbReference type="EMBL" id="KAK9815578.1"/>
    </source>
</evidence>
<feature type="compositionally biased region" description="Basic and acidic residues" evidence="1">
    <location>
        <begin position="128"/>
        <end position="142"/>
    </location>
</feature>
<accession>A0AAW1Q409</accession>
<dbReference type="PANTHER" id="PTHR47340">
    <property type="entry name" value="DUPLICATED HOMEODOMAIN-LIKE SUPERFAMILY PROTEIN"/>
    <property type="match status" value="1"/>
</dbReference>
<feature type="compositionally biased region" description="Basic and acidic residues" evidence="1">
    <location>
        <begin position="311"/>
        <end position="327"/>
    </location>
</feature>
<feature type="compositionally biased region" description="Low complexity" evidence="1">
    <location>
        <begin position="1297"/>
        <end position="1312"/>
    </location>
</feature>
<feature type="domain" description="SANT" evidence="3">
    <location>
        <begin position="1039"/>
        <end position="1090"/>
    </location>
</feature>
<dbReference type="EMBL" id="JALJOR010000006">
    <property type="protein sequence ID" value="KAK9815578.1"/>
    <property type="molecule type" value="Genomic_DNA"/>
</dbReference>
<feature type="compositionally biased region" description="Polar residues" evidence="1">
    <location>
        <begin position="292"/>
        <end position="310"/>
    </location>
</feature>
<feature type="region of interest" description="Disordered" evidence="1">
    <location>
        <begin position="1193"/>
        <end position="1258"/>
    </location>
</feature>
<dbReference type="Gene3D" id="1.20.58.1880">
    <property type="match status" value="2"/>
</dbReference>
<dbReference type="Proteomes" id="UP001489004">
    <property type="component" value="Unassembled WGS sequence"/>
</dbReference>
<organism evidence="5 6">
    <name type="scientific">[Myrmecia] bisecta</name>
    <dbReference type="NCBI Taxonomy" id="41462"/>
    <lineage>
        <taxon>Eukaryota</taxon>
        <taxon>Viridiplantae</taxon>
        <taxon>Chlorophyta</taxon>
        <taxon>core chlorophytes</taxon>
        <taxon>Trebouxiophyceae</taxon>
        <taxon>Trebouxiales</taxon>
        <taxon>Trebouxiaceae</taxon>
        <taxon>Myrmecia</taxon>
    </lineage>
</organism>
<dbReference type="InterPro" id="IPR017930">
    <property type="entry name" value="Myb_dom"/>
</dbReference>
<dbReference type="InterPro" id="IPR001005">
    <property type="entry name" value="SANT/Myb"/>
</dbReference>
<feature type="compositionally biased region" description="Basic and acidic residues" evidence="1">
    <location>
        <begin position="168"/>
        <end position="177"/>
    </location>
</feature>
<feature type="compositionally biased region" description="Basic and acidic residues" evidence="1">
    <location>
        <begin position="1"/>
        <end position="17"/>
    </location>
</feature>
<name>A0AAW1Q409_9CHLO</name>
<reference evidence="5 6" key="1">
    <citation type="journal article" date="2024" name="Nat. Commun.">
        <title>Phylogenomics reveals the evolutionary origins of lichenization in chlorophyte algae.</title>
        <authorList>
            <person name="Puginier C."/>
            <person name="Libourel C."/>
            <person name="Otte J."/>
            <person name="Skaloud P."/>
            <person name="Haon M."/>
            <person name="Grisel S."/>
            <person name="Petersen M."/>
            <person name="Berrin J.G."/>
            <person name="Delaux P.M."/>
            <person name="Dal Grande F."/>
            <person name="Keller J."/>
        </authorList>
    </citation>
    <scope>NUCLEOTIDE SEQUENCE [LARGE SCALE GENOMIC DNA]</scope>
    <source>
        <strain evidence="5 6">SAG 2043</strain>
    </source>
</reference>
<dbReference type="Pfam" id="PF00249">
    <property type="entry name" value="Myb_DNA-binding"/>
    <property type="match status" value="2"/>
</dbReference>
<feature type="region of interest" description="Disordered" evidence="1">
    <location>
        <begin position="1"/>
        <end position="394"/>
    </location>
</feature>